<proteinExistence type="predicted"/>
<accession>A0A1F6GRL1</accession>
<reference evidence="1 2" key="1">
    <citation type="journal article" date="2016" name="Nat. Commun.">
        <title>Thousands of microbial genomes shed light on interconnected biogeochemical processes in an aquifer system.</title>
        <authorList>
            <person name="Anantharaman K."/>
            <person name="Brown C.T."/>
            <person name="Hug L.A."/>
            <person name="Sharon I."/>
            <person name="Castelle C.J."/>
            <person name="Probst A.J."/>
            <person name="Thomas B.C."/>
            <person name="Singh A."/>
            <person name="Wilkins M.J."/>
            <person name="Karaoz U."/>
            <person name="Brodie E.L."/>
            <person name="Williams K.H."/>
            <person name="Hubbard S.S."/>
            <person name="Banfield J.F."/>
        </authorList>
    </citation>
    <scope>NUCLEOTIDE SEQUENCE [LARGE SCALE GENOMIC DNA]</scope>
</reference>
<dbReference type="Proteomes" id="UP000177583">
    <property type="component" value="Unassembled WGS sequence"/>
</dbReference>
<evidence type="ECO:0000313" key="1">
    <source>
        <dbReference type="EMBL" id="OGH00816.1"/>
    </source>
</evidence>
<evidence type="ECO:0000313" key="2">
    <source>
        <dbReference type="Proteomes" id="UP000177583"/>
    </source>
</evidence>
<dbReference type="EMBL" id="MFNF01000042">
    <property type="protein sequence ID" value="OGH00816.1"/>
    <property type="molecule type" value="Genomic_DNA"/>
</dbReference>
<comment type="caution">
    <text evidence="1">The sequence shown here is derived from an EMBL/GenBank/DDBJ whole genome shotgun (WGS) entry which is preliminary data.</text>
</comment>
<sequence>MGPVFCRSPLGLTLIGLFTMKRSFFFWGLLASALVLHGCKGGAEVSNAVTITGHLGGAGISGATVTVGSRSATSDSNGDYSLSIPEAAFSSEMVFSSTGGSYVDEASGETVTLGAASGLSAYVPANSLSASATVVNLNSGTTVVYLGAQKMVEYHAANGHAHTLDDTFTDVSGYFNTAFGYTPDFTVKAVSAASTPASTDTDAQKLEGLREAVFGQLAKDLLGTSSSKMDLLVALGSDLGDGTLDGLGESSALSVGGTTVPTTVQNKWENSFMTYLGGNTNKSALTNDKIGALPFAKKATTSNYLVTYTAGSMAAMQGLTTFELAVTDLSGNAVSGTSVSLTPFMYMSSMTHASPQDGCTLKSGSTNTFTCKVYYLMAGGSGMGYWKLSAKVSKSGATDETAVFYPAVGMAMGDTVRVYLQDPNRYTTATEKRYIFIFKDSATTSSFGVFLNTKESMMSWPTLKTGTAYTAYASGASTTYTPSTITVEYSKDKTTWSAMTSASNNGHYTASGLGLTSGTSTTLYVRVKFDSDTVYATTDGGASSTAYGTFTVTPSSM</sequence>
<protein>
    <recommendedName>
        <fullName evidence="3">Carboxypeptidase regulatory-like domain-containing protein</fullName>
    </recommendedName>
</protein>
<name>A0A1F6GRL1_9PROT</name>
<gene>
    <name evidence="1" type="ORF">A2557_03840</name>
</gene>
<evidence type="ECO:0008006" key="3">
    <source>
        <dbReference type="Google" id="ProtNLM"/>
    </source>
</evidence>
<dbReference type="AlphaFoldDB" id="A0A1F6GRL1"/>
<organism evidence="1 2">
    <name type="scientific">Candidatus Lambdaproteobacteria bacterium RIFOXYD2_FULL_56_26</name>
    <dbReference type="NCBI Taxonomy" id="1817773"/>
    <lineage>
        <taxon>Bacteria</taxon>
        <taxon>Pseudomonadati</taxon>
        <taxon>Pseudomonadota</taxon>
        <taxon>Candidatus Lambdaproteobacteria</taxon>
    </lineage>
</organism>